<dbReference type="EMBL" id="GL883096">
    <property type="protein sequence ID" value="EGG09777.1"/>
    <property type="molecule type" value="Genomic_DNA"/>
</dbReference>
<dbReference type="RefSeq" id="XP_007406831.1">
    <property type="nucleotide sequence ID" value="XM_007406769.1"/>
</dbReference>
<evidence type="ECO:0000259" key="1">
    <source>
        <dbReference type="Pfam" id="PF15024"/>
    </source>
</evidence>
<dbReference type="VEuPathDB" id="FungiDB:MELLADRAFT_60884"/>
<keyword evidence="3" id="KW-1185">Reference proteome</keyword>
<dbReference type="OrthoDB" id="2496726at2759"/>
<proteinExistence type="predicted"/>
<accession>F4RCT6</accession>
<sequence length="232" mass="26482">MCSTVQEKGFTYLGLTLEHYCHHFGVVPASKRVNKIYVLGKDRAYLHKPAPVLWNPTIFEEIANETGISFTIGTVQKSISKVHGDERDELWPGLDDIGSLSRDDFIYQIQHHRAVMGLGWSPQISSPLEALCLGTPFINRRRSEPDRSKWHTQHPYLAHFDPPYVYNVQDHRKEDLLEAVDSIMKNPLKEAFIPDDMKKEAYLARIDGLVTKNWLELSRSKPSPSNTTANTP</sequence>
<evidence type="ECO:0000313" key="3">
    <source>
        <dbReference type="Proteomes" id="UP000001072"/>
    </source>
</evidence>
<organism evidence="3">
    <name type="scientific">Melampsora larici-populina (strain 98AG31 / pathotype 3-4-7)</name>
    <name type="common">Poplar leaf rust fungus</name>
    <dbReference type="NCBI Taxonomy" id="747676"/>
    <lineage>
        <taxon>Eukaryota</taxon>
        <taxon>Fungi</taxon>
        <taxon>Dikarya</taxon>
        <taxon>Basidiomycota</taxon>
        <taxon>Pucciniomycotina</taxon>
        <taxon>Pucciniomycetes</taxon>
        <taxon>Pucciniales</taxon>
        <taxon>Melampsoraceae</taxon>
        <taxon>Melampsora</taxon>
    </lineage>
</organism>
<keyword evidence="2" id="KW-0808">Transferase</keyword>
<dbReference type="GeneID" id="18929629"/>
<evidence type="ECO:0000313" key="2">
    <source>
        <dbReference type="EMBL" id="EGG09777.1"/>
    </source>
</evidence>
<reference evidence="3" key="1">
    <citation type="journal article" date="2011" name="Proc. Natl. Acad. Sci. U.S.A.">
        <title>Obligate biotrophy features unraveled by the genomic analysis of rust fungi.</title>
        <authorList>
            <person name="Duplessis S."/>
            <person name="Cuomo C.A."/>
            <person name="Lin Y.-C."/>
            <person name="Aerts A."/>
            <person name="Tisserant E."/>
            <person name="Veneault-Fourrey C."/>
            <person name="Joly D.L."/>
            <person name="Hacquard S."/>
            <person name="Amselem J."/>
            <person name="Cantarel B.L."/>
            <person name="Chiu R."/>
            <person name="Coutinho P.M."/>
            <person name="Feau N."/>
            <person name="Field M."/>
            <person name="Frey P."/>
            <person name="Gelhaye E."/>
            <person name="Goldberg J."/>
            <person name="Grabherr M.G."/>
            <person name="Kodira C.D."/>
            <person name="Kohler A."/>
            <person name="Kuees U."/>
            <person name="Lindquist E.A."/>
            <person name="Lucas S.M."/>
            <person name="Mago R."/>
            <person name="Mauceli E."/>
            <person name="Morin E."/>
            <person name="Murat C."/>
            <person name="Pangilinan J.L."/>
            <person name="Park R."/>
            <person name="Pearson M."/>
            <person name="Quesneville H."/>
            <person name="Rouhier N."/>
            <person name="Sakthikumar S."/>
            <person name="Salamov A.A."/>
            <person name="Schmutz J."/>
            <person name="Selles B."/>
            <person name="Shapiro H."/>
            <person name="Tanguay P."/>
            <person name="Tuskan G.A."/>
            <person name="Henrissat B."/>
            <person name="Van de Peer Y."/>
            <person name="Rouze P."/>
            <person name="Ellis J.G."/>
            <person name="Dodds P.N."/>
            <person name="Schein J.E."/>
            <person name="Zhong S."/>
            <person name="Hamelin R.C."/>
            <person name="Grigoriev I.V."/>
            <person name="Szabo L.J."/>
            <person name="Martin F."/>
        </authorList>
    </citation>
    <scope>NUCLEOTIDE SEQUENCE [LARGE SCALE GENOMIC DNA]</scope>
    <source>
        <strain evidence="3">98AG31 / pathotype 3-4-7</strain>
    </source>
</reference>
<dbReference type="InterPro" id="IPR026116">
    <property type="entry name" value="GT18_cat"/>
</dbReference>
<name>F4RCT6_MELLP</name>
<protein>
    <submittedName>
        <fullName evidence="2">Family 18 glycosyltransferase</fullName>
    </submittedName>
</protein>
<dbReference type="eggNOG" id="ENOG502S1N4">
    <property type="taxonomic scope" value="Eukaryota"/>
</dbReference>
<dbReference type="KEGG" id="mlr:MELLADRAFT_60884"/>
<feature type="domain" description="Glycosyltransferase family 18 catalytic" evidence="1">
    <location>
        <begin position="83"/>
        <end position="213"/>
    </location>
</feature>
<dbReference type="UniPathway" id="UPA00378"/>
<dbReference type="Pfam" id="PF15024">
    <property type="entry name" value="Glyco_transf_18"/>
    <property type="match status" value="1"/>
</dbReference>
<dbReference type="STRING" id="747676.F4RCT6"/>
<dbReference type="HOGENOM" id="CLU_086735_0_0_1"/>
<dbReference type="GO" id="GO:0030144">
    <property type="term" value="F:alpha-1,6-mannosylglycoprotein 6-beta-N-acetylglucosaminyltransferase activity"/>
    <property type="evidence" value="ECO:0007669"/>
    <property type="project" value="InterPro"/>
</dbReference>
<dbReference type="AlphaFoldDB" id="F4RCT6"/>
<dbReference type="InParanoid" id="F4RCT6"/>
<gene>
    <name evidence="2" type="ORF">MELLADRAFT_60884</name>
</gene>
<dbReference type="Proteomes" id="UP000001072">
    <property type="component" value="Unassembled WGS sequence"/>
</dbReference>